<gene>
    <name evidence="2" type="ORF">CUC53_09085</name>
</gene>
<feature type="region of interest" description="Disordered" evidence="1">
    <location>
        <begin position="49"/>
        <end position="69"/>
    </location>
</feature>
<dbReference type="Proteomes" id="UP000235861">
    <property type="component" value="Unassembled WGS sequence"/>
</dbReference>
<name>A0A2H9U593_9GAMM</name>
<dbReference type="Pfam" id="PF03889">
    <property type="entry name" value="ArfA"/>
    <property type="match status" value="1"/>
</dbReference>
<evidence type="ECO:0000313" key="3">
    <source>
        <dbReference type="Proteomes" id="UP000235861"/>
    </source>
</evidence>
<protein>
    <submittedName>
        <fullName evidence="2">Ribosome alternative rescue factor ArfA</fullName>
    </submittedName>
</protein>
<organism evidence="2 3">
    <name type="scientific">Aeromonas cavernicola</name>
    <dbReference type="NCBI Taxonomy" id="1006623"/>
    <lineage>
        <taxon>Bacteria</taxon>
        <taxon>Pseudomonadati</taxon>
        <taxon>Pseudomonadota</taxon>
        <taxon>Gammaproteobacteria</taxon>
        <taxon>Aeromonadales</taxon>
        <taxon>Aeromonadaceae</taxon>
        <taxon>Aeromonas</taxon>
    </lineage>
</organism>
<accession>A0A2H9U593</accession>
<reference evidence="2 3" key="1">
    <citation type="submission" date="2017-11" db="EMBL/GenBank/DDBJ databases">
        <title>Draft genome sequence of environmental isolate Aeromonas cavernicola sp. nov. MDC 2508.</title>
        <authorList>
            <person name="Colston S.M."/>
            <person name="Navarro A."/>
            <person name="Martinez-Murcia A.J."/>
            <person name="Graf J."/>
        </authorList>
    </citation>
    <scope>NUCLEOTIDE SEQUENCE [LARGE SCALE GENOMIC DNA]</scope>
    <source>
        <strain evidence="2 3">MDC 2508</strain>
    </source>
</reference>
<comment type="caution">
    <text evidence="2">The sequence shown here is derived from an EMBL/GenBank/DDBJ whole genome shotgun (WGS) entry which is preliminary data.</text>
</comment>
<proteinExistence type="predicted"/>
<keyword evidence="3" id="KW-1185">Reference proteome</keyword>
<feature type="compositionally biased region" description="Basic residues" evidence="1">
    <location>
        <begin position="53"/>
        <end position="65"/>
    </location>
</feature>
<dbReference type="AlphaFoldDB" id="A0A2H9U593"/>
<evidence type="ECO:0000256" key="1">
    <source>
        <dbReference type="SAM" id="MobiDB-lite"/>
    </source>
</evidence>
<evidence type="ECO:0000313" key="2">
    <source>
        <dbReference type="EMBL" id="PJG59128.1"/>
    </source>
</evidence>
<sequence>MAKQRGIPATLASRQEALPTVSYAHQRGVINDNHQHALLGDPLFRSRVEPSKKGKGSYRRHAKHGTRWEPGQQRMVMVCC</sequence>
<dbReference type="InterPro" id="IPR005589">
    <property type="entry name" value="ArfA"/>
</dbReference>
<dbReference type="GO" id="GO:0072344">
    <property type="term" value="P:rescue of stalled ribosome"/>
    <property type="evidence" value="ECO:0007669"/>
    <property type="project" value="InterPro"/>
</dbReference>
<dbReference type="EMBL" id="PGGC01000079">
    <property type="protein sequence ID" value="PJG59128.1"/>
    <property type="molecule type" value="Genomic_DNA"/>
</dbReference>